<proteinExistence type="predicted"/>
<organism evidence="2 3">
    <name type="scientific">Winogradskyella aquimaris</name>
    <dbReference type="NCBI Taxonomy" id="864074"/>
    <lineage>
        <taxon>Bacteria</taxon>
        <taxon>Pseudomonadati</taxon>
        <taxon>Bacteroidota</taxon>
        <taxon>Flavobacteriia</taxon>
        <taxon>Flavobacteriales</taxon>
        <taxon>Flavobacteriaceae</taxon>
        <taxon>Winogradskyella</taxon>
    </lineage>
</organism>
<dbReference type="Proteomes" id="UP001285855">
    <property type="component" value="Unassembled WGS sequence"/>
</dbReference>
<dbReference type="RefSeq" id="WP_320556530.1">
    <property type="nucleotide sequence ID" value="NZ_JAXDAE010000013.1"/>
</dbReference>
<evidence type="ECO:0000256" key="1">
    <source>
        <dbReference type="SAM" id="Phobius"/>
    </source>
</evidence>
<keyword evidence="1" id="KW-1133">Transmembrane helix</keyword>
<evidence type="ECO:0000313" key="2">
    <source>
        <dbReference type="EMBL" id="MDY2588183.1"/>
    </source>
</evidence>
<keyword evidence="1" id="KW-0472">Membrane</keyword>
<name>A0ABU5ERJ4_9FLAO</name>
<keyword evidence="3" id="KW-1185">Reference proteome</keyword>
<keyword evidence="1" id="KW-0812">Transmembrane</keyword>
<sequence length="251" mass="28865">MIKFFRKIRQNLLSEGKTGKYLRYAVGEIILVVIGILIAVQINNWNTNRKNKENIKVYYGQILQDLEKDESLMIIGNRMIDSFFKRLTLYQESFKKNEISLWAATTEIGKVFSAEAIRGSNFEAHTNTINTLLTTGDIKMIPVDIRNMLLDFKYKQAGLIDYLKTQSHLISTSSLETQKLYGGPDLPTRVGKHPELINYYSDQKVALQSLLELESLLYEQALLLKNAKERSEDLILDMHSIKDILNSKLNE</sequence>
<reference evidence="2 3" key="1">
    <citation type="submission" date="2023-11" db="EMBL/GenBank/DDBJ databases">
        <title>Winogradskyella pelagius sp. nov., isolated from coastal sediment.</title>
        <authorList>
            <person name="Li F."/>
        </authorList>
    </citation>
    <scope>NUCLEOTIDE SEQUENCE [LARGE SCALE GENOMIC DNA]</scope>
    <source>
        <strain evidence="2 3">KCTC 23502</strain>
    </source>
</reference>
<evidence type="ECO:0000313" key="3">
    <source>
        <dbReference type="Proteomes" id="UP001285855"/>
    </source>
</evidence>
<gene>
    <name evidence="2" type="ORF">SNF14_12605</name>
</gene>
<comment type="caution">
    <text evidence="2">The sequence shown here is derived from an EMBL/GenBank/DDBJ whole genome shotgun (WGS) entry which is preliminary data.</text>
</comment>
<dbReference type="InterPro" id="IPR045749">
    <property type="entry name" value="DUF6090"/>
</dbReference>
<feature type="transmembrane region" description="Helical" evidence="1">
    <location>
        <begin position="21"/>
        <end position="42"/>
    </location>
</feature>
<accession>A0ABU5ERJ4</accession>
<dbReference type="EMBL" id="JAXDAE010000013">
    <property type="protein sequence ID" value="MDY2588183.1"/>
    <property type="molecule type" value="Genomic_DNA"/>
</dbReference>
<dbReference type="Pfam" id="PF19578">
    <property type="entry name" value="DUF6090"/>
    <property type="match status" value="1"/>
</dbReference>
<protein>
    <submittedName>
        <fullName evidence="2">DUF6090 family protein</fullName>
    </submittedName>
</protein>